<evidence type="ECO:0000259" key="7">
    <source>
        <dbReference type="PROSITE" id="PS51721"/>
    </source>
</evidence>
<feature type="region of interest" description="Disordered" evidence="6">
    <location>
        <begin position="42"/>
        <end position="68"/>
    </location>
</feature>
<dbReference type="InterPro" id="IPR006073">
    <property type="entry name" value="GTP-bd"/>
</dbReference>
<dbReference type="GO" id="GO:0005730">
    <property type="term" value="C:nucleolus"/>
    <property type="evidence" value="ECO:0007669"/>
    <property type="project" value="TreeGrafter"/>
</dbReference>
<dbReference type="PRINTS" id="PR00326">
    <property type="entry name" value="GTP1OBG"/>
</dbReference>
<dbReference type="InterPro" id="IPR050755">
    <property type="entry name" value="TRAFAC_YlqF/YawG_RiboMat"/>
</dbReference>
<dbReference type="CDD" id="cd04178">
    <property type="entry name" value="Nucleostemin_like"/>
    <property type="match status" value="1"/>
</dbReference>
<dbReference type="InterPro" id="IPR030378">
    <property type="entry name" value="G_CP_dom"/>
</dbReference>
<dbReference type="GO" id="GO:0005525">
    <property type="term" value="F:GTP binding"/>
    <property type="evidence" value="ECO:0007669"/>
    <property type="project" value="UniProtKB-KW"/>
</dbReference>
<keyword evidence="4" id="KW-0342">GTP-binding</keyword>
<dbReference type="PANTHER" id="PTHR11089:SF30">
    <property type="entry name" value="GUANINE NUCLEOTIDE-BINDING PROTEIN-LIKE 3 HOMOLOG"/>
    <property type="match status" value="1"/>
</dbReference>
<evidence type="ECO:0000256" key="6">
    <source>
        <dbReference type="SAM" id="MobiDB-lite"/>
    </source>
</evidence>
<evidence type="ECO:0000256" key="2">
    <source>
        <dbReference type="ARBA" id="ARBA00022741"/>
    </source>
</evidence>
<reference evidence="8" key="1">
    <citation type="submission" date="2021-06" db="EMBL/GenBank/DDBJ databases">
        <authorList>
            <person name="Kallberg Y."/>
            <person name="Tangrot J."/>
            <person name="Rosling A."/>
        </authorList>
    </citation>
    <scope>NUCLEOTIDE SEQUENCE</scope>
    <source>
        <strain evidence="8">IA702</strain>
    </source>
</reference>
<evidence type="ECO:0000313" key="9">
    <source>
        <dbReference type="Proteomes" id="UP000789572"/>
    </source>
</evidence>
<evidence type="ECO:0000256" key="5">
    <source>
        <dbReference type="ARBA" id="ARBA00023242"/>
    </source>
</evidence>
<evidence type="ECO:0000313" key="8">
    <source>
        <dbReference type="EMBL" id="CAG8534353.1"/>
    </source>
</evidence>
<evidence type="ECO:0000256" key="4">
    <source>
        <dbReference type="ARBA" id="ARBA00023134"/>
    </source>
</evidence>
<dbReference type="InterPro" id="IPR023179">
    <property type="entry name" value="GTP-bd_ortho_bundle_sf"/>
</dbReference>
<sequence length="465" mass="52194">MTLQAKGIKNNELTLVLSLTEAQSKRLSAAKRYKILKKVAEHKRKERKEAKRNPNRKSLKKDPGIPNLYPYKDKILHQLEEQKRKLEEEKTRQRQARIALHNKKRNLNLTDLVEDATTRNKFFDDDKPSDANDSVTAVDPAAAGLKDNSRKAFYGEFKKVIKNADVILEVLDARDPLGCRSTELERMVIDSGINKRLILVLNKVDLVPKEIVSKWLTYLRNEYPAIAFKSSTQSQRTHLGQSSTPINLASESSLHTSECFGASTLLKLLKNYSRNLNMKTSITVGVIGYPNVGKSSLINSLKRAKVCAVGATPGSTKTSQEVQLDSKIKLLDCPGILWGENDAEMSLRNCIKTELLEDPVAPVELIVSRCPQQLLVKRYNIPPFRDANDFLIQVARQRGRLKRGGIPDIVSAARSVLQDWNTGQISFYTTPPTQSSSAGEVTLVDQWGEEFDLDNLAPEDVDMLE</sequence>
<dbReference type="Gene3D" id="1.10.1580.10">
    <property type="match status" value="1"/>
</dbReference>
<dbReference type="PROSITE" id="PS51721">
    <property type="entry name" value="G_CP"/>
    <property type="match status" value="1"/>
</dbReference>
<name>A0A9N9FHP9_9GLOM</name>
<accession>A0A9N9FHP9</accession>
<dbReference type="Proteomes" id="UP000789572">
    <property type="component" value="Unassembled WGS sequence"/>
</dbReference>
<protein>
    <submittedName>
        <fullName evidence="8">361_t:CDS:1</fullName>
    </submittedName>
</protein>
<gene>
    <name evidence="8" type="ORF">POCULU_LOCUS4213</name>
</gene>
<dbReference type="FunFam" id="3.40.50.300:FF:000493">
    <property type="entry name" value="Guanine nucleotide-binding protein-like 3-like protein"/>
    <property type="match status" value="1"/>
</dbReference>
<evidence type="ECO:0000256" key="1">
    <source>
        <dbReference type="ARBA" id="ARBA00004123"/>
    </source>
</evidence>
<comment type="subcellular location">
    <subcellularLocation>
        <location evidence="1">Nucleus</location>
    </subcellularLocation>
</comment>
<keyword evidence="5" id="KW-0539">Nucleus</keyword>
<dbReference type="AlphaFoldDB" id="A0A9N9FHP9"/>
<proteinExistence type="predicted"/>
<dbReference type="SUPFAM" id="SSF52540">
    <property type="entry name" value="P-loop containing nucleoside triphosphate hydrolases"/>
    <property type="match status" value="1"/>
</dbReference>
<evidence type="ECO:0000256" key="3">
    <source>
        <dbReference type="ARBA" id="ARBA00023054"/>
    </source>
</evidence>
<keyword evidence="3" id="KW-0175">Coiled coil</keyword>
<dbReference type="FunFam" id="1.10.1580.10:FF:000002">
    <property type="entry name" value="Guanine nucleotide-binding protein-like 3 (nucleolar)-like"/>
    <property type="match status" value="1"/>
</dbReference>
<keyword evidence="2" id="KW-0547">Nucleotide-binding</keyword>
<dbReference type="Gene3D" id="3.40.50.300">
    <property type="entry name" value="P-loop containing nucleotide triphosphate hydrolases"/>
    <property type="match status" value="1"/>
</dbReference>
<keyword evidence="9" id="KW-1185">Reference proteome</keyword>
<organism evidence="8 9">
    <name type="scientific">Paraglomus occultum</name>
    <dbReference type="NCBI Taxonomy" id="144539"/>
    <lineage>
        <taxon>Eukaryota</taxon>
        <taxon>Fungi</taxon>
        <taxon>Fungi incertae sedis</taxon>
        <taxon>Mucoromycota</taxon>
        <taxon>Glomeromycotina</taxon>
        <taxon>Glomeromycetes</taxon>
        <taxon>Paraglomerales</taxon>
        <taxon>Paraglomeraceae</taxon>
        <taxon>Paraglomus</taxon>
    </lineage>
</organism>
<comment type="caution">
    <text evidence="8">The sequence shown here is derived from an EMBL/GenBank/DDBJ whole genome shotgun (WGS) entry which is preliminary data.</text>
</comment>
<dbReference type="Pfam" id="PF01926">
    <property type="entry name" value="MMR_HSR1"/>
    <property type="match status" value="1"/>
</dbReference>
<dbReference type="InterPro" id="IPR027417">
    <property type="entry name" value="P-loop_NTPase"/>
</dbReference>
<dbReference type="EMBL" id="CAJVPJ010000530">
    <property type="protein sequence ID" value="CAG8534353.1"/>
    <property type="molecule type" value="Genomic_DNA"/>
</dbReference>
<dbReference type="InterPro" id="IPR014813">
    <property type="entry name" value="Gnl3_N_dom"/>
</dbReference>
<dbReference type="PANTHER" id="PTHR11089">
    <property type="entry name" value="GTP-BINDING PROTEIN-RELATED"/>
    <property type="match status" value="1"/>
</dbReference>
<dbReference type="OrthoDB" id="10266128at2759"/>
<feature type="domain" description="CP-type G" evidence="7">
    <location>
        <begin position="154"/>
        <end position="339"/>
    </location>
</feature>
<dbReference type="Pfam" id="PF08701">
    <property type="entry name" value="GN3L_Grn1"/>
    <property type="match status" value="1"/>
</dbReference>